<gene>
    <name evidence="6" type="ORF">J2Z81_002061</name>
</gene>
<evidence type="ECO:0000313" key="6">
    <source>
        <dbReference type="EMBL" id="MBP2258090.1"/>
    </source>
</evidence>
<reference evidence="6 7" key="1">
    <citation type="submission" date="2021-03" db="EMBL/GenBank/DDBJ databases">
        <title>Genomic Encyclopedia of Type Strains, Phase IV (KMG-IV): sequencing the most valuable type-strain genomes for metagenomic binning, comparative biology and taxonomic classification.</title>
        <authorList>
            <person name="Goeker M."/>
        </authorList>
    </citation>
    <scope>NUCLEOTIDE SEQUENCE [LARGE SCALE GENOMIC DNA]</scope>
    <source>
        <strain evidence="6 7">DSM 25790</strain>
    </source>
</reference>
<dbReference type="SUPFAM" id="SSF46785">
    <property type="entry name" value="Winged helix' DNA-binding domain"/>
    <property type="match status" value="1"/>
</dbReference>
<protein>
    <submittedName>
        <fullName evidence="6">DNA-binding transcriptional LysR family regulator</fullName>
    </submittedName>
</protein>
<evidence type="ECO:0000259" key="5">
    <source>
        <dbReference type="PROSITE" id="PS50931"/>
    </source>
</evidence>
<organism evidence="6 7">
    <name type="scientific">Virgibacillus alimentarius</name>
    <dbReference type="NCBI Taxonomy" id="698769"/>
    <lineage>
        <taxon>Bacteria</taxon>
        <taxon>Bacillati</taxon>
        <taxon>Bacillota</taxon>
        <taxon>Bacilli</taxon>
        <taxon>Bacillales</taxon>
        <taxon>Bacillaceae</taxon>
        <taxon>Virgibacillus</taxon>
    </lineage>
</organism>
<name>A0ABS4S9C2_9BACI</name>
<evidence type="ECO:0000256" key="2">
    <source>
        <dbReference type="ARBA" id="ARBA00023015"/>
    </source>
</evidence>
<sequence>MNLQDWEMLSTLYATKNITHAAQSLFLSQPTLTSRLKKMEDYYGVSLIIRKRRGITFTPEGQKLAQHAKHMLKEQRNIEETLMNMKDHVAGTLRVGVSNFFALNKMPKLLHLFNQKHPDVECQVVTGWSSEMHRKLLNHEVHLSFIKGNYPWQEHKELLYEENICIAAPWPFAWEDLPSLPRIDYYTDAGMRDTIDHWWFTNYKENPYINIHVNDVETCKEMVINKLGYAILANLVVHPYPELNVKPVHSPSGEPITRKTWMYYHTESLQLNIVRAFVDFIRTMDVKNL</sequence>
<dbReference type="InterPro" id="IPR005119">
    <property type="entry name" value="LysR_subst-bd"/>
</dbReference>
<feature type="domain" description="HTH lysR-type" evidence="5">
    <location>
        <begin position="1"/>
        <end position="58"/>
    </location>
</feature>
<dbReference type="PRINTS" id="PR00039">
    <property type="entry name" value="HTHLYSR"/>
</dbReference>
<dbReference type="EMBL" id="JAGIKX010000019">
    <property type="protein sequence ID" value="MBP2258090.1"/>
    <property type="molecule type" value="Genomic_DNA"/>
</dbReference>
<dbReference type="Proteomes" id="UP001519294">
    <property type="component" value="Unassembled WGS sequence"/>
</dbReference>
<dbReference type="SUPFAM" id="SSF53850">
    <property type="entry name" value="Periplasmic binding protein-like II"/>
    <property type="match status" value="1"/>
</dbReference>
<dbReference type="InterPro" id="IPR000847">
    <property type="entry name" value="LysR_HTH_N"/>
</dbReference>
<keyword evidence="2" id="KW-0805">Transcription regulation</keyword>
<dbReference type="InterPro" id="IPR036390">
    <property type="entry name" value="WH_DNA-bd_sf"/>
</dbReference>
<dbReference type="GO" id="GO:0003677">
    <property type="term" value="F:DNA binding"/>
    <property type="evidence" value="ECO:0007669"/>
    <property type="project" value="UniProtKB-KW"/>
</dbReference>
<evidence type="ECO:0000256" key="1">
    <source>
        <dbReference type="ARBA" id="ARBA00009437"/>
    </source>
</evidence>
<dbReference type="InterPro" id="IPR036388">
    <property type="entry name" value="WH-like_DNA-bd_sf"/>
</dbReference>
<comment type="caution">
    <text evidence="6">The sequence shown here is derived from an EMBL/GenBank/DDBJ whole genome shotgun (WGS) entry which is preliminary data.</text>
</comment>
<dbReference type="Gene3D" id="3.40.190.290">
    <property type="match status" value="1"/>
</dbReference>
<dbReference type="CDD" id="cd05466">
    <property type="entry name" value="PBP2_LTTR_substrate"/>
    <property type="match status" value="1"/>
</dbReference>
<evidence type="ECO:0000313" key="7">
    <source>
        <dbReference type="Proteomes" id="UP001519294"/>
    </source>
</evidence>
<keyword evidence="7" id="KW-1185">Reference proteome</keyword>
<proteinExistence type="inferred from homology"/>
<dbReference type="Gene3D" id="1.10.10.10">
    <property type="entry name" value="Winged helix-like DNA-binding domain superfamily/Winged helix DNA-binding domain"/>
    <property type="match status" value="1"/>
</dbReference>
<dbReference type="PANTHER" id="PTHR30126">
    <property type="entry name" value="HTH-TYPE TRANSCRIPTIONAL REGULATOR"/>
    <property type="match status" value="1"/>
</dbReference>
<dbReference type="PANTHER" id="PTHR30126:SF78">
    <property type="entry name" value="HTH LYSR-TYPE DOMAIN-CONTAINING PROTEIN"/>
    <property type="match status" value="1"/>
</dbReference>
<dbReference type="Pfam" id="PF00126">
    <property type="entry name" value="HTH_1"/>
    <property type="match status" value="1"/>
</dbReference>
<evidence type="ECO:0000256" key="4">
    <source>
        <dbReference type="ARBA" id="ARBA00023163"/>
    </source>
</evidence>
<dbReference type="RefSeq" id="WP_029266323.1">
    <property type="nucleotide sequence ID" value="NZ_JAGIKX010000019.1"/>
</dbReference>
<evidence type="ECO:0000256" key="3">
    <source>
        <dbReference type="ARBA" id="ARBA00023125"/>
    </source>
</evidence>
<keyword evidence="4" id="KW-0804">Transcription</keyword>
<keyword evidence="3 6" id="KW-0238">DNA-binding</keyword>
<comment type="similarity">
    <text evidence="1">Belongs to the LysR transcriptional regulatory family.</text>
</comment>
<dbReference type="PROSITE" id="PS50931">
    <property type="entry name" value="HTH_LYSR"/>
    <property type="match status" value="1"/>
</dbReference>
<accession>A0ABS4S9C2</accession>
<dbReference type="Pfam" id="PF03466">
    <property type="entry name" value="LysR_substrate"/>
    <property type="match status" value="1"/>
</dbReference>